<comment type="similarity">
    <text evidence="2">Belongs to the chromate ion transporter (CHR) (TC 2.A.51) family.</text>
</comment>
<comment type="subcellular location">
    <subcellularLocation>
        <location evidence="1">Cell membrane</location>
        <topology evidence="1">Multi-pass membrane protein</topology>
    </subcellularLocation>
</comment>
<dbReference type="GeneID" id="73796198"/>
<evidence type="ECO:0000256" key="6">
    <source>
        <dbReference type="ARBA" id="ARBA00023136"/>
    </source>
</evidence>
<dbReference type="Pfam" id="PF02417">
    <property type="entry name" value="Chromate_transp"/>
    <property type="match status" value="1"/>
</dbReference>
<dbReference type="PANTHER" id="PTHR43663">
    <property type="entry name" value="CHROMATE TRANSPORT PROTEIN-RELATED"/>
    <property type="match status" value="1"/>
</dbReference>
<organism evidence="8 9">
    <name type="scientific">Longicatena caecimuris</name>
    <dbReference type="NCBI Taxonomy" id="1796635"/>
    <lineage>
        <taxon>Bacteria</taxon>
        <taxon>Bacillati</taxon>
        <taxon>Bacillota</taxon>
        <taxon>Erysipelotrichia</taxon>
        <taxon>Erysipelotrichales</taxon>
        <taxon>Erysipelotrichaceae</taxon>
        <taxon>Longicatena</taxon>
    </lineage>
</organism>
<sequence>MNKMKKLTWLFGINMFISAFTFGGGYVVIPMIRKYYVENKAFFDEDELMKIAAIAQSSPGAIAINMSALSGYRVAGKSGLFVSCIAAILPPLCILSIVSAIYSVIRDNTMVNAVLKGMEAGVAALIVDLIVDMYAMIVKEKQLFFILMTPAVFVLNYFFQMNVAVLIILCALICVLKVHMERRSVSI</sequence>
<feature type="transmembrane region" description="Helical" evidence="7">
    <location>
        <begin position="7"/>
        <end position="29"/>
    </location>
</feature>
<dbReference type="GO" id="GO:0015109">
    <property type="term" value="F:chromate transmembrane transporter activity"/>
    <property type="evidence" value="ECO:0007669"/>
    <property type="project" value="InterPro"/>
</dbReference>
<dbReference type="InterPro" id="IPR003370">
    <property type="entry name" value="Chromate_transpt"/>
</dbReference>
<gene>
    <name evidence="8" type="ORF">EDD61_10715</name>
</gene>
<dbReference type="EMBL" id="SMBP01000007">
    <property type="protein sequence ID" value="TCU60326.1"/>
    <property type="molecule type" value="Genomic_DNA"/>
</dbReference>
<feature type="transmembrane region" description="Helical" evidence="7">
    <location>
        <begin position="117"/>
        <end position="137"/>
    </location>
</feature>
<protein>
    <submittedName>
        <fullName evidence="8">Chromate transporter</fullName>
    </submittedName>
</protein>
<comment type="caution">
    <text evidence="8">The sequence shown here is derived from an EMBL/GenBank/DDBJ whole genome shotgun (WGS) entry which is preliminary data.</text>
</comment>
<evidence type="ECO:0000256" key="4">
    <source>
        <dbReference type="ARBA" id="ARBA00022692"/>
    </source>
</evidence>
<keyword evidence="4 7" id="KW-0812">Transmembrane</keyword>
<dbReference type="GO" id="GO:0005886">
    <property type="term" value="C:plasma membrane"/>
    <property type="evidence" value="ECO:0007669"/>
    <property type="project" value="UniProtKB-SubCell"/>
</dbReference>
<keyword evidence="9" id="KW-1185">Reference proteome</keyword>
<reference evidence="8 9" key="1">
    <citation type="submission" date="2019-03" db="EMBL/GenBank/DDBJ databases">
        <title>Genomic Encyclopedia of Type Strains, Phase IV (KMG-IV): sequencing the most valuable type-strain genomes for metagenomic binning, comparative biology and taxonomic classification.</title>
        <authorList>
            <person name="Goeker M."/>
        </authorList>
    </citation>
    <scope>NUCLEOTIDE SEQUENCE [LARGE SCALE GENOMIC DNA]</scope>
    <source>
        <strain evidence="8 9">DSM 29481</strain>
    </source>
</reference>
<evidence type="ECO:0000313" key="9">
    <source>
        <dbReference type="Proteomes" id="UP000295773"/>
    </source>
</evidence>
<feature type="transmembrane region" description="Helical" evidence="7">
    <location>
        <begin position="80"/>
        <end position="105"/>
    </location>
</feature>
<dbReference type="AlphaFoldDB" id="A0A4R3TG59"/>
<evidence type="ECO:0000256" key="1">
    <source>
        <dbReference type="ARBA" id="ARBA00004651"/>
    </source>
</evidence>
<dbReference type="InterPro" id="IPR052518">
    <property type="entry name" value="CHR_Transporter"/>
</dbReference>
<evidence type="ECO:0000256" key="3">
    <source>
        <dbReference type="ARBA" id="ARBA00022475"/>
    </source>
</evidence>
<dbReference type="Proteomes" id="UP000295773">
    <property type="component" value="Unassembled WGS sequence"/>
</dbReference>
<evidence type="ECO:0000313" key="8">
    <source>
        <dbReference type="EMBL" id="TCU60326.1"/>
    </source>
</evidence>
<keyword evidence="6 7" id="KW-0472">Membrane</keyword>
<dbReference type="RefSeq" id="WP_008687583.1">
    <property type="nucleotide sequence ID" value="NZ_AP024510.1"/>
</dbReference>
<evidence type="ECO:0000256" key="7">
    <source>
        <dbReference type="SAM" id="Phobius"/>
    </source>
</evidence>
<name>A0A4R3TG59_9FIRM</name>
<accession>A0A4R3TG59</accession>
<proteinExistence type="inferred from homology"/>
<evidence type="ECO:0000256" key="5">
    <source>
        <dbReference type="ARBA" id="ARBA00022989"/>
    </source>
</evidence>
<evidence type="ECO:0000256" key="2">
    <source>
        <dbReference type="ARBA" id="ARBA00005262"/>
    </source>
</evidence>
<dbReference type="PANTHER" id="PTHR43663:SF1">
    <property type="entry name" value="CHROMATE TRANSPORTER"/>
    <property type="match status" value="1"/>
</dbReference>
<keyword evidence="3" id="KW-1003">Cell membrane</keyword>
<keyword evidence="5 7" id="KW-1133">Transmembrane helix</keyword>
<feature type="transmembrane region" description="Helical" evidence="7">
    <location>
        <begin position="157"/>
        <end position="176"/>
    </location>
</feature>